<gene>
    <name evidence="2" type="ORF">FA13DRAFT_1709154</name>
</gene>
<organism evidence="2 3">
    <name type="scientific">Coprinellus micaceus</name>
    <name type="common">Glistening ink-cap mushroom</name>
    <name type="synonym">Coprinus micaceus</name>
    <dbReference type="NCBI Taxonomy" id="71717"/>
    <lineage>
        <taxon>Eukaryota</taxon>
        <taxon>Fungi</taxon>
        <taxon>Dikarya</taxon>
        <taxon>Basidiomycota</taxon>
        <taxon>Agaricomycotina</taxon>
        <taxon>Agaricomycetes</taxon>
        <taxon>Agaricomycetidae</taxon>
        <taxon>Agaricales</taxon>
        <taxon>Agaricineae</taxon>
        <taxon>Psathyrellaceae</taxon>
        <taxon>Coprinellus</taxon>
    </lineage>
</organism>
<keyword evidence="3" id="KW-1185">Reference proteome</keyword>
<protein>
    <submittedName>
        <fullName evidence="2">Uncharacterized protein</fullName>
    </submittedName>
</protein>
<feature type="region of interest" description="Disordered" evidence="1">
    <location>
        <begin position="1"/>
        <end position="36"/>
    </location>
</feature>
<proteinExistence type="predicted"/>
<reference evidence="2 3" key="1">
    <citation type="journal article" date="2019" name="Nat. Ecol. Evol.">
        <title>Megaphylogeny resolves global patterns of mushroom evolution.</title>
        <authorList>
            <person name="Varga T."/>
            <person name="Krizsan K."/>
            <person name="Foldi C."/>
            <person name="Dima B."/>
            <person name="Sanchez-Garcia M."/>
            <person name="Sanchez-Ramirez S."/>
            <person name="Szollosi G.J."/>
            <person name="Szarkandi J.G."/>
            <person name="Papp V."/>
            <person name="Albert L."/>
            <person name="Andreopoulos W."/>
            <person name="Angelini C."/>
            <person name="Antonin V."/>
            <person name="Barry K.W."/>
            <person name="Bougher N.L."/>
            <person name="Buchanan P."/>
            <person name="Buyck B."/>
            <person name="Bense V."/>
            <person name="Catcheside P."/>
            <person name="Chovatia M."/>
            <person name="Cooper J."/>
            <person name="Damon W."/>
            <person name="Desjardin D."/>
            <person name="Finy P."/>
            <person name="Geml J."/>
            <person name="Haridas S."/>
            <person name="Hughes K."/>
            <person name="Justo A."/>
            <person name="Karasinski D."/>
            <person name="Kautmanova I."/>
            <person name="Kiss B."/>
            <person name="Kocsube S."/>
            <person name="Kotiranta H."/>
            <person name="LaButti K.M."/>
            <person name="Lechner B.E."/>
            <person name="Liimatainen K."/>
            <person name="Lipzen A."/>
            <person name="Lukacs Z."/>
            <person name="Mihaltcheva S."/>
            <person name="Morgado L.N."/>
            <person name="Niskanen T."/>
            <person name="Noordeloos M.E."/>
            <person name="Ohm R.A."/>
            <person name="Ortiz-Santana B."/>
            <person name="Ovrebo C."/>
            <person name="Racz N."/>
            <person name="Riley R."/>
            <person name="Savchenko A."/>
            <person name="Shiryaev A."/>
            <person name="Soop K."/>
            <person name="Spirin V."/>
            <person name="Szebenyi C."/>
            <person name="Tomsovsky M."/>
            <person name="Tulloss R.E."/>
            <person name="Uehling J."/>
            <person name="Grigoriev I.V."/>
            <person name="Vagvolgyi C."/>
            <person name="Papp T."/>
            <person name="Martin F.M."/>
            <person name="Miettinen O."/>
            <person name="Hibbett D.S."/>
            <person name="Nagy L.G."/>
        </authorList>
    </citation>
    <scope>NUCLEOTIDE SEQUENCE [LARGE SCALE GENOMIC DNA]</scope>
    <source>
        <strain evidence="2 3">FP101781</strain>
    </source>
</reference>
<comment type="caution">
    <text evidence="2">The sequence shown here is derived from an EMBL/GenBank/DDBJ whole genome shotgun (WGS) entry which is preliminary data.</text>
</comment>
<accession>A0A4Y7TD48</accession>
<dbReference type="EMBL" id="QPFP01000016">
    <property type="protein sequence ID" value="TEB32096.1"/>
    <property type="molecule type" value="Genomic_DNA"/>
</dbReference>
<dbReference type="AlphaFoldDB" id="A0A4Y7TD48"/>
<evidence type="ECO:0000256" key="1">
    <source>
        <dbReference type="SAM" id="MobiDB-lite"/>
    </source>
</evidence>
<name>A0A4Y7TD48_COPMI</name>
<evidence type="ECO:0000313" key="2">
    <source>
        <dbReference type="EMBL" id="TEB32096.1"/>
    </source>
</evidence>
<sequence length="186" mass="20748">MEDYGSMYRSSVHPPTHPSALLGDSPASGDGDIVHSSKEGHFRIEGEGWVELFVGSGSTSNIPAQMVKRKDQNETLVPWMVAEPLSRKRRSLLSRRVWVVDTVNWVTSRGIVHVSETGLQVKYHDVMGGCNRIVHQVPGSSQSYASHTSQPAEYVVTFVLRETAARSLVDESLKRLSSIEWRRMSN</sequence>
<dbReference type="Proteomes" id="UP000298030">
    <property type="component" value="Unassembled WGS sequence"/>
</dbReference>
<evidence type="ECO:0000313" key="3">
    <source>
        <dbReference type="Proteomes" id="UP000298030"/>
    </source>
</evidence>